<dbReference type="Pfam" id="PF08284">
    <property type="entry name" value="RVP_2"/>
    <property type="match status" value="1"/>
</dbReference>
<dbReference type="AlphaFoldDB" id="A0A0B2PH27"/>
<keyword evidence="6" id="KW-0762">Sugar transport</keyword>
<evidence type="ECO:0000256" key="12">
    <source>
        <dbReference type="SAM" id="Phobius"/>
    </source>
</evidence>
<protein>
    <submittedName>
        <fullName evidence="14">Sucrose transport protein SUC3</fullName>
    </submittedName>
</protein>
<dbReference type="InterPro" id="IPR036259">
    <property type="entry name" value="MFS_trans_sf"/>
</dbReference>
<feature type="compositionally biased region" description="Polar residues" evidence="11">
    <location>
        <begin position="9"/>
        <end position="18"/>
    </location>
</feature>
<name>A0A0B2PH27_GLYSO</name>
<feature type="region of interest" description="Disordered" evidence="11">
    <location>
        <begin position="262"/>
        <end position="282"/>
    </location>
</feature>
<feature type="transmembrane region" description="Helical" evidence="12">
    <location>
        <begin position="877"/>
        <end position="897"/>
    </location>
</feature>
<evidence type="ECO:0000256" key="11">
    <source>
        <dbReference type="SAM" id="MobiDB-lite"/>
    </source>
</evidence>
<dbReference type="InterPro" id="IPR021109">
    <property type="entry name" value="Peptidase_aspartic_dom_sf"/>
</dbReference>
<dbReference type="FunFam" id="1.20.1250.20:FF:000182">
    <property type="entry name" value="Sucrose transporter SUC2"/>
    <property type="match status" value="1"/>
</dbReference>
<feature type="transmembrane region" description="Helical" evidence="12">
    <location>
        <begin position="798"/>
        <end position="821"/>
    </location>
</feature>
<evidence type="ECO:0000256" key="7">
    <source>
        <dbReference type="ARBA" id="ARBA00022692"/>
    </source>
</evidence>
<feature type="transmembrane region" description="Helical" evidence="12">
    <location>
        <begin position="841"/>
        <end position="865"/>
    </location>
</feature>
<dbReference type="CDD" id="cd17313">
    <property type="entry name" value="MFS_SLC45_SUC"/>
    <property type="match status" value="1"/>
</dbReference>
<feature type="region of interest" description="Disordered" evidence="11">
    <location>
        <begin position="174"/>
        <end position="217"/>
    </location>
</feature>
<evidence type="ECO:0000256" key="9">
    <source>
        <dbReference type="ARBA" id="ARBA00022989"/>
    </source>
</evidence>
<dbReference type="EMBL" id="KN667426">
    <property type="protein sequence ID" value="KHN06837.1"/>
    <property type="molecule type" value="Genomic_DNA"/>
</dbReference>
<dbReference type="Gene3D" id="2.40.70.10">
    <property type="entry name" value="Acid Proteases"/>
    <property type="match status" value="1"/>
</dbReference>
<accession>A0A0B2PH27</accession>
<feature type="transmembrane region" description="Helical" evidence="12">
    <location>
        <begin position="555"/>
        <end position="574"/>
    </location>
</feature>
<dbReference type="Pfam" id="PF03732">
    <property type="entry name" value="Retrotrans_gag"/>
    <property type="match status" value="1"/>
</dbReference>
<dbReference type="Pfam" id="PF13347">
    <property type="entry name" value="MFS_2"/>
    <property type="match status" value="1"/>
</dbReference>
<feature type="transmembrane region" description="Helical" evidence="12">
    <location>
        <begin position="443"/>
        <end position="464"/>
    </location>
</feature>
<feature type="region of interest" description="Disordered" evidence="11">
    <location>
        <begin position="9"/>
        <end position="29"/>
    </location>
</feature>
<feature type="compositionally biased region" description="Basic and acidic residues" evidence="11">
    <location>
        <begin position="174"/>
        <end position="183"/>
    </location>
</feature>
<evidence type="ECO:0000256" key="10">
    <source>
        <dbReference type="ARBA" id="ARBA00023136"/>
    </source>
</evidence>
<feature type="domain" description="Retrotransposon gag" evidence="13">
    <location>
        <begin position="62"/>
        <end position="150"/>
    </location>
</feature>
<keyword evidence="10 12" id="KW-0472">Membrane</keyword>
<dbReference type="FunFam" id="1.20.1250.20:FF:000366">
    <property type="entry name" value="Sucrose transport protein SUT5"/>
    <property type="match status" value="1"/>
</dbReference>
<comment type="similarity">
    <text evidence="3">Belongs to the glycoside-pentoside-hexuronide (GPH) cation symporter transporter (TC 2.A.2.4) family.</text>
</comment>
<dbReference type="Gene3D" id="1.20.1250.20">
    <property type="entry name" value="MFS general substrate transporter like domains"/>
    <property type="match status" value="1"/>
</dbReference>
<feature type="transmembrane region" description="Helical" evidence="12">
    <location>
        <begin position="768"/>
        <end position="786"/>
    </location>
</feature>
<dbReference type="SUPFAM" id="SSF103473">
    <property type="entry name" value="MFS general substrate transporter"/>
    <property type="match status" value="1"/>
</dbReference>
<dbReference type="PANTHER" id="PTHR19432">
    <property type="entry name" value="SUGAR TRANSPORTER"/>
    <property type="match status" value="1"/>
</dbReference>
<feature type="transmembrane region" description="Helical" evidence="12">
    <location>
        <begin position="909"/>
        <end position="928"/>
    </location>
</feature>
<evidence type="ECO:0000256" key="5">
    <source>
        <dbReference type="ARBA" id="ARBA00022475"/>
    </source>
</evidence>
<evidence type="ECO:0000256" key="2">
    <source>
        <dbReference type="ARBA" id="ARBA00004914"/>
    </source>
</evidence>
<feature type="transmembrane region" description="Helical" evidence="12">
    <location>
        <begin position="716"/>
        <end position="737"/>
    </location>
</feature>
<reference evidence="14" key="1">
    <citation type="submission" date="2014-07" db="EMBL/GenBank/DDBJ databases">
        <title>Identification of a novel salt tolerance gene in wild soybean by whole-genome sequencing.</title>
        <authorList>
            <person name="Lam H.-M."/>
            <person name="Qi X."/>
            <person name="Li M.-W."/>
            <person name="Liu X."/>
            <person name="Xie M."/>
            <person name="Ni M."/>
            <person name="Xu X."/>
        </authorList>
    </citation>
    <scope>NUCLEOTIDE SEQUENCE [LARGE SCALE GENOMIC DNA]</scope>
    <source>
        <tissue evidence="14">Root</tissue>
    </source>
</reference>
<dbReference type="GO" id="GO:0008506">
    <property type="term" value="F:sucrose:proton symporter activity"/>
    <property type="evidence" value="ECO:0007669"/>
    <property type="project" value="TreeGrafter"/>
</dbReference>
<evidence type="ECO:0000313" key="14">
    <source>
        <dbReference type="EMBL" id="KHN06837.1"/>
    </source>
</evidence>
<keyword evidence="5" id="KW-1003">Cell membrane</keyword>
<feature type="transmembrane region" description="Helical" evidence="12">
    <location>
        <begin position="602"/>
        <end position="622"/>
    </location>
</feature>
<dbReference type="Proteomes" id="UP000053555">
    <property type="component" value="Unassembled WGS sequence"/>
</dbReference>
<feature type="transmembrane region" description="Helical" evidence="12">
    <location>
        <begin position="476"/>
        <end position="496"/>
    </location>
</feature>
<evidence type="ECO:0000259" key="13">
    <source>
        <dbReference type="Pfam" id="PF03732"/>
    </source>
</evidence>
<dbReference type="GO" id="GO:0005886">
    <property type="term" value="C:plasma membrane"/>
    <property type="evidence" value="ECO:0007669"/>
    <property type="project" value="UniProtKB-SubCell"/>
</dbReference>
<evidence type="ECO:0000256" key="6">
    <source>
        <dbReference type="ARBA" id="ARBA00022597"/>
    </source>
</evidence>
<feature type="compositionally biased region" description="Low complexity" evidence="11">
    <location>
        <begin position="202"/>
        <end position="214"/>
    </location>
</feature>
<evidence type="ECO:0000256" key="1">
    <source>
        <dbReference type="ARBA" id="ARBA00004651"/>
    </source>
</evidence>
<comment type="subcellular location">
    <subcellularLocation>
        <location evidence="1">Cell membrane</location>
        <topology evidence="1">Multi-pass membrane protein</topology>
    </subcellularLocation>
</comment>
<keyword evidence="9 12" id="KW-1133">Transmembrane helix</keyword>
<sequence length="946" mass="103518">MYEQLSQIHSASHPSPQHSGHPRPPVKLEVPRFDGHDPLGWIFKISQFFEYQGTSEEDCITVASFYLDGAALSWFQWMYRNGFITSWSALLQAIENRFAPSFYDDPRGTLFKLMQRGSVTEYLTEFERLANRIVGLSPSVLLSCFISGLSPEIRHEVQALQPASLPHATALARLQEDKITDRRRSSRPSFSSPHTPTPTPSSQPSTSTPRPKTPFIQRTQEEMTYRREKGLCYNCDEKWNSSHHCKGRVLFFITASDDPSFSDTTSPEITTHSPNEPSPTFDPTSLHPHISLHAMADVPATETFRLYGLVNHARVTILVDSGSTHNFIQPRVAKFLNLPLEATTPLRVMVGNDSVLDCWQLCPATKLLIQDHSFTITLRNLPPSPPPPNHSPSPPNNTNINAPLLHLVLSCTVAAGVQFGWALQLSLLTPYIQTLGIGHAFSSFIWLCGPITGLVVQPCVGIWSDKCTSRFGRRRPFILAGSLMICLAVILIGFSADIGYVLGDTHEHCRTFKGTRTRAALVFILGFWMLDLANNTVQGPARALLADLSGPDQRNVANAIFCSWMAVGNILGYSSGASGKWNKWFPFLTTRACCEACGNLKAAFLVAVVFLTLCTLVTLYFADEVPLTTASQHHHLSDSSPLLDEQQQNGVDFSKLKPLSVMDESNSKRTENHIEKDTELKHGNFKAGEDHAENVMDGPGAVLVNLLTSLRHLPPAMHSVLVVMALTWLSWFPFFLFDTDWMGREVYHGDPKGGTSEVDLYDQGVREGAFGLLLNSVVLGISSFFIEPMCKWMGAKLVWALSNFIVFVCMAGTAIISLISVRDYSGGIEHIIGANEGIKMASLVVFVLLGFPLAITYSVPFAVTAELTADSGGGQGLAIGVLNLAIVVPQMIISLGSGPWDALFGGGNIPAFVLASVCALAGAVIATLKLPDLSSSSFQSTGFHIG</sequence>
<keyword evidence="7 12" id="KW-0812">Transmembrane</keyword>
<dbReference type="PANTHER" id="PTHR19432:SF35">
    <property type="entry name" value="SOLUTE CARRIER FAMILY 45 MEMBER 3 ISOFORM X1"/>
    <property type="match status" value="1"/>
</dbReference>
<evidence type="ECO:0000256" key="8">
    <source>
        <dbReference type="ARBA" id="ARBA00022847"/>
    </source>
</evidence>
<dbReference type="CDD" id="cd00303">
    <property type="entry name" value="retropepsin_like"/>
    <property type="match status" value="1"/>
</dbReference>
<dbReference type="InterPro" id="IPR005162">
    <property type="entry name" value="Retrotrans_gag_dom"/>
</dbReference>
<comment type="pathway">
    <text evidence="2">Glycan biosynthesis; sucrose metabolism.</text>
</comment>
<gene>
    <name evidence="14" type="ORF">glysoja_033078</name>
</gene>
<proteinExistence type="inferred from homology"/>
<keyword evidence="8" id="KW-0769">Symport</keyword>
<evidence type="ECO:0000256" key="3">
    <source>
        <dbReference type="ARBA" id="ARBA00007134"/>
    </source>
</evidence>
<organism evidence="14">
    <name type="scientific">Glycine soja</name>
    <name type="common">Wild soybean</name>
    <dbReference type="NCBI Taxonomy" id="3848"/>
    <lineage>
        <taxon>Eukaryota</taxon>
        <taxon>Viridiplantae</taxon>
        <taxon>Streptophyta</taxon>
        <taxon>Embryophyta</taxon>
        <taxon>Tracheophyta</taxon>
        <taxon>Spermatophyta</taxon>
        <taxon>Magnoliopsida</taxon>
        <taxon>eudicotyledons</taxon>
        <taxon>Gunneridae</taxon>
        <taxon>Pentapetalae</taxon>
        <taxon>rosids</taxon>
        <taxon>fabids</taxon>
        <taxon>Fabales</taxon>
        <taxon>Fabaceae</taxon>
        <taxon>Papilionoideae</taxon>
        <taxon>50 kb inversion clade</taxon>
        <taxon>NPAAA clade</taxon>
        <taxon>indigoferoid/millettioid clade</taxon>
        <taxon>Phaseoleae</taxon>
        <taxon>Glycine</taxon>
        <taxon>Glycine subgen. Soja</taxon>
    </lineage>
</organism>
<evidence type="ECO:0000256" key="4">
    <source>
        <dbReference type="ARBA" id="ARBA00022448"/>
    </source>
</evidence>
<keyword evidence="4" id="KW-0813">Transport</keyword>